<name>A0ABY0CPK0_9DELT</name>
<dbReference type="RefSeq" id="WP_127781158.1">
    <property type="nucleotide sequence ID" value="NZ_SADD01000015.1"/>
</dbReference>
<accession>A0ABY0CPK0</accession>
<sequence>MSVVAGAMVVAHADDAEHVGENDSQTNMLARIDRGPGESFGRFLASSAGLWRWIAYRDA</sequence>
<reference evidence="1 2" key="1">
    <citation type="submission" date="2019-01" db="EMBL/GenBank/DDBJ databases">
        <title>Lujinxingia litoralis gen. nov., sp. nov. and Lujinxingia sediminis gen. nov., sp. nov., new members in the order Bradymonadales, isolated from coastal sediment.</title>
        <authorList>
            <person name="Li C.-M."/>
        </authorList>
    </citation>
    <scope>NUCLEOTIDE SEQUENCE [LARGE SCALE GENOMIC DNA]</scope>
    <source>
        <strain evidence="1 2">SEH01</strain>
    </source>
</reference>
<proteinExistence type="predicted"/>
<dbReference type="EMBL" id="SADD01000015">
    <property type="protein sequence ID" value="RVU41555.1"/>
    <property type="molecule type" value="Genomic_DNA"/>
</dbReference>
<gene>
    <name evidence="1" type="ORF">EA187_18010</name>
</gene>
<keyword evidence="2" id="KW-1185">Reference proteome</keyword>
<protein>
    <submittedName>
        <fullName evidence="1">Uncharacterized protein</fullName>
    </submittedName>
</protein>
<comment type="caution">
    <text evidence="1">The sequence shown here is derived from an EMBL/GenBank/DDBJ whole genome shotgun (WGS) entry which is preliminary data.</text>
</comment>
<evidence type="ECO:0000313" key="1">
    <source>
        <dbReference type="EMBL" id="RVU41555.1"/>
    </source>
</evidence>
<organism evidence="1 2">
    <name type="scientific">Lujinxingia sediminis</name>
    <dbReference type="NCBI Taxonomy" id="2480984"/>
    <lineage>
        <taxon>Bacteria</taxon>
        <taxon>Deltaproteobacteria</taxon>
        <taxon>Bradymonadales</taxon>
        <taxon>Lujinxingiaceae</taxon>
        <taxon>Lujinxingia</taxon>
    </lineage>
</organism>
<dbReference type="Proteomes" id="UP000282926">
    <property type="component" value="Unassembled WGS sequence"/>
</dbReference>
<evidence type="ECO:0000313" key="2">
    <source>
        <dbReference type="Proteomes" id="UP000282926"/>
    </source>
</evidence>